<dbReference type="GO" id="GO:0000155">
    <property type="term" value="F:phosphorelay sensor kinase activity"/>
    <property type="evidence" value="ECO:0007669"/>
    <property type="project" value="InterPro"/>
</dbReference>
<keyword evidence="5" id="KW-0547">Nucleotide-binding</keyword>
<dbReference type="CDD" id="cd00130">
    <property type="entry name" value="PAS"/>
    <property type="match status" value="1"/>
</dbReference>
<evidence type="ECO:0000259" key="10">
    <source>
        <dbReference type="PROSITE" id="PS50112"/>
    </source>
</evidence>
<dbReference type="PANTHER" id="PTHR43065">
    <property type="entry name" value="SENSOR HISTIDINE KINASE"/>
    <property type="match status" value="1"/>
</dbReference>
<keyword evidence="4 11" id="KW-0808">Transferase</keyword>
<comment type="catalytic activity">
    <reaction evidence="1">
        <text>ATP + protein L-histidine = ADP + protein N-phospho-L-histidine.</text>
        <dbReference type="EC" id="2.7.13.3"/>
    </reaction>
</comment>
<dbReference type="Gene3D" id="3.30.450.20">
    <property type="entry name" value="PAS domain"/>
    <property type="match status" value="1"/>
</dbReference>
<dbReference type="InterPro" id="IPR003661">
    <property type="entry name" value="HisK_dim/P_dom"/>
</dbReference>
<evidence type="ECO:0000256" key="2">
    <source>
        <dbReference type="ARBA" id="ARBA00012438"/>
    </source>
</evidence>
<keyword evidence="8" id="KW-0902">Two-component regulatory system</keyword>
<dbReference type="InterPro" id="IPR004358">
    <property type="entry name" value="Sig_transdc_His_kin-like_C"/>
</dbReference>
<evidence type="ECO:0000256" key="8">
    <source>
        <dbReference type="ARBA" id="ARBA00023012"/>
    </source>
</evidence>
<evidence type="ECO:0000256" key="7">
    <source>
        <dbReference type="ARBA" id="ARBA00022840"/>
    </source>
</evidence>
<keyword evidence="12" id="KW-1185">Reference proteome</keyword>
<dbReference type="CDD" id="cd00082">
    <property type="entry name" value="HisKA"/>
    <property type="match status" value="1"/>
</dbReference>
<dbReference type="SUPFAM" id="SSF55785">
    <property type="entry name" value="PYP-like sensor domain (PAS domain)"/>
    <property type="match status" value="1"/>
</dbReference>
<evidence type="ECO:0000313" key="11">
    <source>
        <dbReference type="EMBL" id="QEF98817.1"/>
    </source>
</evidence>
<reference evidence="11 12" key="1">
    <citation type="submission" date="2019-02" db="EMBL/GenBank/DDBJ databases">
        <title>Planctomycetal bacteria perform biofilm scaping via a novel small molecule.</title>
        <authorList>
            <person name="Jeske O."/>
            <person name="Boedeker C."/>
            <person name="Wiegand S."/>
            <person name="Breitling P."/>
            <person name="Kallscheuer N."/>
            <person name="Jogler M."/>
            <person name="Rohde M."/>
            <person name="Petersen J."/>
            <person name="Medema M.H."/>
            <person name="Surup F."/>
            <person name="Jogler C."/>
        </authorList>
    </citation>
    <scope>NUCLEOTIDE SEQUENCE [LARGE SCALE GENOMIC DNA]</scope>
    <source>
        <strain evidence="11 12">Mal15</strain>
    </source>
</reference>
<keyword evidence="3" id="KW-0597">Phosphoprotein</keyword>
<dbReference type="Pfam" id="PF00989">
    <property type="entry name" value="PAS"/>
    <property type="match status" value="1"/>
</dbReference>
<dbReference type="KEGG" id="smam:Mal15_28740"/>
<dbReference type="SMART" id="SM00091">
    <property type="entry name" value="PAS"/>
    <property type="match status" value="1"/>
</dbReference>
<dbReference type="GO" id="GO:0006355">
    <property type="term" value="P:regulation of DNA-templated transcription"/>
    <property type="evidence" value="ECO:0007669"/>
    <property type="project" value="InterPro"/>
</dbReference>
<dbReference type="InterPro" id="IPR035965">
    <property type="entry name" value="PAS-like_dom_sf"/>
</dbReference>
<evidence type="ECO:0000256" key="3">
    <source>
        <dbReference type="ARBA" id="ARBA00022553"/>
    </source>
</evidence>
<dbReference type="SMART" id="SM00387">
    <property type="entry name" value="HATPase_c"/>
    <property type="match status" value="1"/>
</dbReference>
<proteinExistence type="predicted"/>
<dbReference type="PANTHER" id="PTHR43065:SF10">
    <property type="entry name" value="PEROXIDE STRESS-ACTIVATED HISTIDINE KINASE MAK3"/>
    <property type="match status" value="1"/>
</dbReference>
<dbReference type="Gene3D" id="1.10.287.130">
    <property type="match status" value="1"/>
</dbReference>
<evidence type="ECO:0000259" key="9">
    <source>
        <dbReference type="PROSITE" id="PS50109"/>
    </source>
</evidence>
<sequence>MNAIAKLFSDSSLTRQVMEFSPTAVVVANDSGTILYANENVQNWFGYARSELTGSTLDGLLPEIGERDGHAHPAPPVSHSVAVQRRGERQRVVCKDGSEVFVDVTLVPVEEQSEPLLLANLSKSESTAIDGERLESERLDAIAKMISGLAHESRNALQRAVACLDLLELDFAGEDRQLELSRKIRRSLSDLLRNYDEVKRFAEPITLSRTETYLAPLCRDVFIDLQKQYKAWANQIEFVFEHEGDDAALVDRGKLDEVFCCVLDNAFDQPQDPVRIRVGFEQTTLANQQAVRISIGNDGRPFHAEALVRAFEPFYTTKQHGTGLGLSISRRIVEAHGGQIQVGNPDAGGAEIEIVLPRNLTLSARCQQGSVSKPGKRRMW</sequence>
<dbReference type="RefSeq" id="WP_147868305.1">
    <property type="nucleotide sequence ID" value="NZ_CP036264.1"/>
</dbReference>
<dbReference type="PROSITE" id="PS50109">
    <property type="entry name" value="HIS_KIN"/>
    <property type="match status" value="1"/>
</dbReference>
<dbReference type="InterPro" id="IPR000014">
    <property type="entry name" value="PAS"/>
</dbReference>
<dbReference type="Proteomes" id="UP000321353">
    <property type="component" value="Chromosome"/>
</dbReference>
<dbReference type="AlphaFoldDB" id="A0A5B9MIG8"/>
<dbReference type="SUPFAM" id="SSF55874">
    <property type="entry name" value="ATPase domain of HSP90 chaperone/DNA topoisomerase II/histidine kinase"/>
    <property type="match status" value="1"/>
</dbReference>
<dbReference type="InterPro" id="IPR003594">
    <property type="entry name" value="HATPase_dom"/>
</dbReference>
<evidence type="ECO:0000256" key="4">
    <source>
        <dbReference type="ARBA" id="ARBA00022679"/>
    </source>
</evidence>
<dbReference type="InterPro" id="IPR036890">
    <property type="entry name" value="HATPase_C_sf"/>
</dbReference>
<dbReference type="PRINTS" id="PR00344">
    <property type="entry name" value="BCTRLSENSOR"/>
</dbReference>
<keyword evidence="7" id="KW-0067">ATP-binding</keyword>
<organism evidence="11 12">
    <name type="scientific">Stieleria maiorica</name>
    <dbReference type="NCBI Taxonomy" id="2795974"/>
    <lineage>
        <taxon>Bacteria</taxon>
        <taxon>Pseudomonadati</taxon>
        <taxon>Planctomycetota</taxon>
        <taxon>Planctomycetia</taxon>
        <taxon>Pirellulales</taxon>
        <taxon>Pirellulaceae</taxon>
        <taxon>Stieleria</taxon>
    </lineage>
</organism>
<feature type="domain" description="PAS" evidence="10">
    <location>
        <begin position="10"/>
        <end position="63"/>
    </location>
</feature>
<evidence type="ECO:0000256" key="1">
    <source>
        <dbReference type="ARBA" id="ARBA00000085"/>
    </source>
</evidence>
<name>A0A5B9MIG8_9BACT</name>
<evidence type="ECO:0000313" key="12">
    <source>
        <dbReference type="Proteomes" id="UP000321353"/>
    </source>
</evidence>
<dbReference type="InterPro" id="IPR005467">
    <property type="entry name" value="His_kinase_dom"/>
</dbReference>
<accession>A0A5B9MIG8</accession>
<keyword evidence="6" id="KW-0418">Kinase</keyword>
<gene>
    <name evidence="11" type="primary">fixL_4</name>
    <name evidence="11" type="ORF">Mal15_28740</name>
</gene>
<protein>
    <recommendedName>
        <fullName evidence="2">histidine kinase</fullName>
        <ecNumber evidence="2">2.7.13.3</ecNumber>
    </recommendedName>
</protein>
<dbReference type="PROSITE" id="PS50112">
    <property type="entry name" value="PAS"/>
    <property type="match status" value="1"/>
</dbReference>
<dbReference type="CDD" id="cd00075">
    <property type="entry name" value="HATPase"/>
    <property type="match status" value="1"/>
</dbReference>
<feature type="domain" description="Histidine kinase" evidence="9">
    <location>
        <begin position="148"/>
        <end position="360"/>
    </location>
</feature>
<dbReference type="Gene3D" id="3.30.565.10">
    <property type="entry name" value="Histidine kinase-like ATPase, C-terminal domain"/>
    <property type="match status" value="1"/>
</dbReference>
<evidence type="ECO:0000256" key="6">
    <source>
        <dbReference type="ARBA" id="ARBA00022777"/>
    </source>
</evidence>
<dbReference type="InterPro" id="IPR013767">
    <property type="entry name" value="PAS_fold"/>
</dbReference>
<dbReference type="EC" id="2.7.13.3" evidence="2"/>
<evidence type="ECO:0000256" key="5">
    <source>
        <dbReference type="ARBA" id="ARBA00022741"/>
    </source>
</evidence>
<dbReference type="Pfam" id="PF02518">
    <property type="entry name" value="HATPase_c"/>
    <property type="match status" value="1"/>
</dbReference>
<dbReference type="NCBIfam" id="TIGR00229">
    <property type="entry name" value="sensory_box"/>
    <property type="match status" value="1"/>
</dbReference>
<dbReference type="EMBL" id="CP036264">
    <property type="protein sequence ID" value="QEF98817.1"/>
    <property type="molecule type" value="Genomic_DNA"/>
</dbReference>
<dbReference type="GO" id="GO:0005524">
    <property type="term" value="F:ATP binding"/>
    <property type="evidence" value="ECO:0007669"/>
    <property type="project" value="UniProtKB-KW"/>
</dbReference>